<protein>
    <submittedName>
        <fullName evidence="1">Uncharacterized protein</fullName>
    </submittedName>
</protein>
<proteinExistence type="predicted"/>
<dbReference type="EMBL" id="LSTO01000001">
    <property type="protein sequence ID" value="OWW20450.1"/>
    <property type="molecule type" value="Genomic_DNA"/>
</dbReference>
<dbReference type="RefSeq" id="WP_141104051.1">
    <property type="nucleotide sequence ID" value="NZ_LSTO01000001.1"/>
</dbReference>
<sequence length="61" mass="6926">MNKPDTVPVADDLKNRTRIWLMLRAAQRTALPERDAICEFIGWEKSPARARARAAMSTTRA</sequence>
<keyword evidence="2" id="KW-1185">Reference proteome</keyword>
<dbReference type="Proteomes" id="UP000197535">
    <property type="component" value="Unassembled WGS sequence"/>
</dbReference>
<organism evidence="1 2">
    <name type="scientific">Noviherbaspirillum denitrificans</name>
    <dbReference type="NCBI Taxonomy" id="1968433"/>
    <lineage>
        <taxon>Bacteria</taxon>
        <taxon>Pseudomonadati</taxon>
        <taxon>Pseudomonadota</taxon>
        <taxon>Betaproteobacteria</taxon>
        <taxon>Burkholderiales</taxon>
        <taxon>Oxalobacteraceae</taxon>
        <taxon>Noviherbaspirillum</taxon>
    </lineage>
</organism>
<gene>
    <name evidence="1" type="ORF">AYR66_14095</name>
</gene>
<reference evidence="1 2" key="1">
    <citation type="submission" date="2016-02" db="EMBL/GenBank/DDBJ databases">
        <authorList>
            <person name="Wen L."/>
            <person name="He K."/>
            <person name="Yang H."/>
        </authorList>
    </citation>
    <scope>NUCLEOTIDE SEQUENCE [LARGE SCALE GENOMIC DNA]</scope>
    <source>
        <strain evidence="1 2">TSA40</strain>
    </source>
</reference>
<accession>A0A254TCS9</accession>
<comment type="caution">
    <text evidence="1">The sequence shown here is derived from an EMBL/GenBank/DDBJ whole genome shotgun (WGS) entry which is preliminary data.</text>
</comment>
<evidence type="ECO:0000313" key="2">
    <source>
        <dbReference type="Proteomes" id="UP000197535"/>
    </source>
</evidence>
<evidence type="ECO:0000313" key="1">
    <source>
        <dbReference type="EMBL" id="OWW20450.1"/>
    </source>
</evidence>
<name>A0A254TCS9_9BURK</name>
<dbReference type="AlphaFoldDB" id="A0A254TCS9"/>